<dbReference type="Proteomes" id="UP000824109">
    <property type="component" value="Unassembled WGS sequence"/>
</dbReference>
<dbReference type="EMBL" id="DVNB01000072">
    <property type="protein sequence ID" value="HIU57527.1"/>
    <property type="molecule type" value="Genomic_DNA"/>
</dbReference>
<feature type="transmembrane region" description="Helical" evidence="13">
    <location>
        <begin position="67"/>
        <end position="87"/>
    </location>
</feature>
<evidence type="ECO:0000256" key="11">
    <source>
        <dbReference type="ARBA" id="ARBA00023136"/>
    </source>
</evidence>
<name>A0A9D1MC19_9FIRM</name>
<dbReference type="GO" id="GO:0005886">
    <property type="term" value="C:plasma membrane"/>
    <property type="evidence" value="ECO:0007669"/>
    <property type="project" value="UniProtKB-SubCell"/>
</dbReference>
<evidence type="ECO:0000256" key="6">
    <source>
        <dbReference type="ARBA" id="ARBA00022449"/>
    </source>
</evidence>
<keyword evidence="6" id="KW-0050">Antiport</keyword>
<dbReference type="InterPro" id="IPR050222">
    <property type="entry name" value="MATE_MdtK"/>
</dbReference>
<feature type="transmembrane region" description="Helical" evidence="13">
    <location>
        <begin position="365"/>
        <end position="383"/>
    </location>
</feature>
<evidence type="ECO:0000256" key="10">
    <source>
        <dbReference type="ARBA" id="ARBA00023065"/>
    </source>
</evidence>
<evidence type="ECO:0000256" key="4">
    <source>
        <dbReference type="ARBA" id="ARBA00020268"/>
    </source>
</evidence>
<evidence type="ECO:0000256" key="13">
    <source>
        <dbReference type="SAM" id="Phobius"/>
    </source>
</evidence>
<dbReference type="GO" id="GO:0006811">
    <property type="term" value="P:monoatomic ion transport"/>
    <property type="evidence" value="ECO:0007669"/>
    <property type="project" value="UniProtKB-KW"/>
</dbReference>
<evidence type="ECO:0000313" key="15">
    <source>
        <dbReference type="Proteomes" id="UP000824109"/>
    </source>
</evidence>
<evidence type="ECO:0000256" key="12">
    <source>
        <dbReference type="ARBA" id="ARBA00031636"/>
    </source>
</evidence>
<feature type="transmembrane region" description="Helical" evidence="13">
    <location>
        <begin position="425"/>
        <end position="445"/>
    </location>
</feature>
<feature type="transmembrane region" description="Helical" evidence="13">
    <location>
        <begin position="395"/>
        <end position="419"/>
    </location>
</feature>
<feature type="transmembrane region" description="Helical" evidence="13">
    <location>
        <begin position="25"/>
        <end position="47"/>
    </location>
</feature>
<feature type="transmembrane region" description="Helical" evidence="13">
    <location>
        <begin position="199"/>
        <end position="218"/>
    </location>
</feature>
<keyword evidence="8 13" id="KW-0812">Transmembrane</keyword>
<dbReference type="PANTHER" id="PTHR43298">
    <property type="entry name" value="MULTIDRUG RESISTANCE PROTEIN NORM-RELATED"/>
    <property type="match status" value="1"/>
</dbReference>
<dbReference type="InterPro" id="IPR002528">
    <property type="entry name" value="MATE_fam"/>
</dbReference>
<reference evidence="14" key="2">
    <citation type="journal article" date="2021" name="PeerJ">
        <title>Extensive microbial diversity within the chicken gut microbiome revealed by metagenomics and culture.</title>
        <authorList>
            <person name="Gilroy R."/>
            <person name="Ravi A."/>
            <person name="Getino M."/>
            <person name="Pursley I."/>
            <person name="Horton D.L."/>
            <person name="Alikhan N.F."/>
            <person name="Baker D."/>
            <person name="Gharbi K."/>
            <person name="Hall N."/>
            <person name="Watson M."/>
            <person name="Adriaenssens E.M."/>
            <person name="Foster-Nyarko E."/>
            <person name="Jarju S."/>
            <person name="Secka A."/>
            <person name="Antonio M."/>
            <person name="Oren A."/>
            <person name="Chaudhuri R.R."/>
            <person name="La Ragione R."/>
            <person name="Hildebrand F."/>
            <person name="Pallen M.J."/>
        </authorList>
    </citation>
    <scope>NUCLEOTIDE SEQUENCE</scope>
    <source>
        <strain evidence="14">USAMLcec3-3695</strain>
    </source>
</reference>
<keyword evidence="5" id="KW-0813">Transport</keyword>
<evidence type="ECO:0000256" key="8">
    <source>
        <dbReference type="ARBA" id="ARBA00022692"/>
    </source>
</evidence>
<keyword evidence="9 13" id="KW-1133">Transmembrane helix</keyword>
<keyword evidence="10" id="KW-0406">Ion transport</keyword>
<dbReference type="InterPro" id="IPR048279">
    <property type="entry name" value="MdtK-like"/>
</dbReference>
<comment type="function">
    <text evidence="1">Multidrug efflux pump.</text>
</comment>
<organism evidence="14 15">
    <name type="scientific">Candidatus Ornithomonoglobus merdipullorum</name>
    <dbReference type="NCBI Taxonomy" id="2840895"/>
    <lineage>
        <taxon>Bacteria</taxon>
        <taxon>Bacillati</taxon>
        <taxon>Bacillota</taxon>
        <taxon>Clostridia</taxon>
        <taxon>Candidatus Ornithomonoglobus</taxon>
    </lineage>
</organism>
<feature type="transmembrane region" description="Helical" evidence="13">
    <location>
        <begin position="172"/>
        <end position="193"/>
    </location>
</feature>
<comment type="subcellular location">
    <subcellularLocation>
        <location evidence="2">Cell membrane</location>
        <topology evidence="2">Multi-pass membrane protein</topology>
    </subcellularLocation>
</comment>
<protein>
    <recommendedName>
        <fullName evidence="4">Probable multidrug resistance protein NorM</fullName>
    </recommendedName>
    <alternativeName>
        <fullName evidence="12">Multidrug-efflux transporter</fullName>
    </alternativeName>
</protein>
<keyword evidence="7" id="KW-1003">Cell membrane</keyword>
<dbReference type="PANTHER" id="PTHR43298:SF2">
    <property type="entry name" value="FMN_FAD EXPORTER YEEO-RELATED"/>
    <property type="match status" value="1"/>
</dbReference>
<dbReference type="CDD" id="cd13134">
    <property type="entry name" value="MATE_like_8"/>
    <property type="match status" value="1"/>
</dbReference>
<evidence type="ECO:0000256" key="3">
    <source>
        <dbReference type="ARBA" id="ARBA00010199"/>
    </source>
</evidence>
<reference evidence="14" key="1">
    <citation type="submission" date="2020-10" db="EMBL/GenBank/DDBJ databases">
        <authorList>
            <person name="Gilroy R."/>
        </authorList>
    </citation>
    <scope>NUCLEOTIDE SEQUENCE</scope>
    <source>
        <strain evidence="14">USAMLcec3-3695</strain>
    </source>
</reference>
<evidence type="ECO:0000256" key="9">
    <source>
        <dbReference type="ARBA" id="ARBA00022989"/>
    </source>
</evidence>
<dbReference type="Pfam" id="PF01554">
    <property type="entry name" value="MatE"/>
    <property type="match status" value="2"/>
</dbReference>
<dbReference type="PIRSF" id="PIRSF006603">
    <property type="entry name" value="DinF"/>
    <property type="match status" value="1"/>
</dbReference>
<dbReference type="GO" id="GO:0015297">
    <property type="term" value="F:antiporter activity"/>
    <property type="evidence" value="ECO:0007669"/>
    <property type="project" value="UniProtKB-KW"/>
</dbReference>
<accession>A0A9D1MC19</accession>
<comment type="caution">
    <text evidence="14">The sequence shown here is derived from an EMBL/GenBank/DDBJ whole genome shotgun (WGS) entry which is preliminary data.</text>
</comment>
<dbReference type="NCBIfam" id="TIGR00797">
    <property type="entry name" value="matE"/>
    <property type="match status" value="1"/>
</dbReference>
<evidence type="ECO:0000256" key="2">
    <source>
        <dbReference type="ARBA" id="ARBA00004651"/>
    </source>
</evidence>
<gene>
    <name evidence="14" type="ORF">IAA61_06910</name>
</gene>
<feature type="transmembrane region" description="Helical" evidence="13">
    <location>
        <begin position="99"/>
        <end position="120"/>
    </location>
</feature>
<evidence type="ECO:0000256" key="7">
    <source>
        <dbReference type="ARBA" id="ARBA00022475"/>
    </source>
</evidence>
<dbReference type="GO" id="GO:0042910">
    <property type="term" value="F:xenobiotic transmembrane transporter activity"/>
    <property type="evidence" value="ECO:0007669"/>
    <property type="project" value="InterPro"/>
</dbReference>
<sequence length="465" mass="50780">MKKVKHNTNTVPSGYLFSNTDIRKLIFPLIIEQILTVFVGMVDSMMVSSCGEAAVSGVSLVDTVNVLIVNIFTALATGGAVVCGQFLGMKNEHEAKKSANQLMLFTTFLAVIVMAVLYLLRGFILGTVFGSIDENVEGFANTYFLIVSAAVPFIGIYNAAAALFRAQGNSKVSMYISLLMNAVNICGNAILIYGFDMGVAGAAIPTLVSRILAAVIMLKMISNQKLQLCISKPFSLKPDFGMIRRILRIGVPNALENSMFQLGKILTVSIVTTFGTTHITANAVCNVIAQFQIIPGMAIGQGILTIVSQCVGANDYREAHYYVKKLLKILYGAAAVFSLIINLLMPVIIRGYNLSPETSRLTYEIIWYHTVCVCTYWAFSFAVPNALRAANDVMFPMLVSAFSMWIFRVGASFVIARWLGLGAMGVWIAMTIDWAVRGVFFTIRYRRTIVGRSKSPLPSPVRAEP</sequence>
<proteinExistence type="inferred from homology"/>
<evidence type="ECO:0000256" key="1">
    <source>
        <dbReference type="ARBA" id="ARBA00003408"/>
    </source>
</evidence>
<dbReference type="AlphaFoldDB" id="A0A9D1MC19"/>
<evidence type="ECO:0000313" key="14">
    <source>
        <dbReference type="EMBL" id="HIU57527.1"/>
    </source>
</evidence>
<feature type="transmembrane region" description="Helical" evidence="13">
    <location>
        <begin position="326"/>
        <end position="345"/>
    </location>
</feature>
<comment type="similarity">
    <text evidence="3">Belongs to the multi antimicrobial extrusion (MATE) (TC 2.A.66.1) family.</text>
</comment>
<feature type="transmembrane region" description="Helical" evidence="13">
    <location>
        <begin position="140"/>
        <end position="160"/>
    </location>
</feature>
<keyword evidence="11 13" id="KW-0472">Membrane</keyword>
<evidence type="ECO:0000256" key="5">
    <source>
        <dbReference type="ARBA" id="ARBA00022448"/>
    </source>
</evidence>